<dbReference type="AlphaFoldDB" id="A0A7S2V6L3"/>
<organism evidence="2">
    <name type="scientific">Fibrocapsa japonica</name>
    <dbReference type="NCBI Taxonomy" id="94617"/>
    <lineage>
        <taxon>Eukaryota</taxon>
        <taxon>Sar</taxon>
        <taxon>Stramenopiles</taxon>
        <taxon>Ochrophyta</taxon>
        <taxon>Raphidophyceae</taxon>
        <taxon>Chattonellales</taxon>
        <taxon>Chattonellaceae</taxon>
        <taxon>Fibrocapsa</taxon>
    </lineage>
</organism>
<keyword evidence="1" id="KW-0732">Signal</keyword>
<dbReference type="EMBL" id="HBHR01024068">
    <property type="protein sequence ID" value="CAD9875520.1"/>
    <property type="molecule type" value="Transcribed_RNA"/>
</dbReference>
<name>A0A7S2V6L3_9STRA</name>
<sequence>MISTSIIAQLLGIVVLVPLVTALQSVTYSPNNYNRLFLSTSRISACSPGQDNKNAEKSDFSRRRLLEIGLMASLSVKLLTPVQVGAVYNPLNLKGSFWETGELYQQKENEIPLDPDELLASVKQAEAALDSLSNLVLEGELDLLSKKLRGGAVSESQLRLRANALIDMIEDDEKMYVASELFRNFLREFDLLDRAAEAAVRQSKFDGGVVETLGLAVVAPIGAANKVIRMSSEPNLGKDARIDLLVVLGTATKTLHGFNSAVEEALGK</sequence>
<evidence type="ECO:0000313" key="2">
    <source>
        <dbReference type="EMBL" id="CAD9875520.1"/>
    </source>
</evidence>
<feature type="signal peptide" evidence="1">
    <location>
        <begin position="1"/>
        <end position="22"/>
    </location>
</feature>
<reference evidence="2" key="1">
    <citation type="submission" date="2021-01" db="EMBL/GenBank/DDBJ databases">
        <authorList>
            <person name="Corre E."/>
            <person name="Pelletier E."/>
            <person name="Niang G."/>
            <person name="Scheremetjew M."/>
            <person name="Finn R."/>
            <person name="Kale V."/>
            <person name="Holt S."/>
            <person name="Cochrane G."/>
            <person name="Meng A."/>
            <person name="Brown T."/>
            <person name="Cohen L."/>
        </authorList>
    </citation>
    <scope>NUCLEOTIDE SEQUENCE</scope>
    <source>
        <strain evidence="2">CCMP1661</strain>
    </source>
</reference>
<gene>
    <name evidence="2" type="ORF">FJAP1339_LOCUS12390</name>
</gene>
<protein>
    <submittedName>
        <fullName evidence="2">Uncharacterized protein</fullName>
    </submittedName>
</protein>
<evidence type="ECO:0000256" key="1">
    <source>
        <dbReference type="SAM" id="SignalP"/>
    </source>
</evidence>
<feature type="chain" id="PRO_5031428811" evidence="1">
    <location>
        <begin position="23"/>
        <end position="268"/>
    </location>
</feature>
<accession>A0A7S2V6L3</accession>
<proteinExistence type="predicted"/>